<gene>
    <name evidence="1" type="ORF">DENOEST_1397</name>
</gene>
<sequence length="115" mass="13130">MSSRSLRYSLLACAWALGAASAGAVADMGSAQVVGAAEPALPGATLCASLSPEQREQMRSQIREYREQMSAEQQQQRREKMRERRESMSPEEKQLLRERIREHRRQREAQRLEAQ</sequence>
<proteinExistence type="predicted"/>
<keyword evidence="2" id="KW-1185">Reference proteome</keyword>
<name>A0A6S6Y066_9PROT</name>
<dbReference type="RefSeq" id="WP_145769668.1">
    <property type="nucleotide sequence ID" value="NZ_LR778301.1"/>
</dbReference>
<evidence type="ECO:0000313" key="2">
    <source>
        <dbReference type="Proteomes" id="UP000515733"/>
    </source>
</evidence>
<protein>
    <submittedName>
        <fullName evidence="1">Uncharacterized protein</fullName>
    </submittedName>
</protein>
<evidence type="ECO:0000313" key="1">
    <source>
        <dbReference type="EMBL" id="CAB1368562.1"/>
    </source>
</evidence>
<dbReference type="KEGG" id="doe:DENOEST_1397"/>
<dbReference type="AlphaFoldDB" id="A0A6S6Y066"/>
<dbReference type="EMBL" id="LR778301">
    <property type="protein sequence ID" value="CAB1368562.1"/>
    <property type="molecule type" value="Genomic_DNA"/>
</dbReference>
<reference evidence="1 2" key="1">
    <citation type="submission" date="2020-03" db="EMBL/GenBank/DDBJ databases">
        <authorList>
            <consortium name="Genoscope - CEA"/>
            <person name="William W."/>
        </authorList>
    </citation>
    <scope>NUCLEOTIDE SEQUENCE [LARGE SCALE GENOMIC DNA]</scope>
    <source>
        <strain evidence="2">DSM 16959</strain>
    </source>
</reference>
<accession>A0A6S6Y066</accession>
<organism evidence="1 2">
    <name type="scientific">Denitratisoma oestradiolicum</name>
    <dbReference type="NCBI Taxonomy" id="311182"/>
    <lineage>
        <taxon>Bacteria</taxon>
        <taxon>Pseudomonadati</taxon>
        <taxon>Pseudomonadota</taxon>
        <taxon>Betaproteobacteria</taxon>
        <taxon>Nitrosomonadales</taxon>
        <taxon>Sterolibacteriaceae</taxon>
        <taxon>Denitratisoma</taxon>
    </lineage>
</organism>
<dbReference type="Proteomes" id="UP000515733">
    <property type="component" value="Chromosome"/>
</dbReference>